<dbReference type="InterPro" id="IPR037523">
    <property type="entry name" value="VOC_core"/>
</dbReference>
<sequence length="121" mass="13970">MNALNYTILYVENPKKSAEFYQRLFQTEPVVTEDIYYMFVLQTGRLGLWAIDDTQPPATKGPSQSELVFTLGSRAEVDACCRLWQQHGAEILQQPSEMDFGYTFTCSDPDGHRLRVYVYEE</sequence>
<evidence type="ECO:0000256" key="1">
    <source>
        <dbReference type="PIRNR" id="PIRNR039020"/>
    </source>
</evidence>
<dbReference type="InterPro" id="IPR026275">
    <property type="entry name" value="Glyoxalase/dOase/EhpR"/>
</dbReference>
<dbReference type="EMBL" id="PDET01000011">
    <property type="protein sequence ID" value="PRD14344.1"/>
    <property type="molecule type" value="Genomic_DNA"/>
</dbReference>
<dbReference type="GO" id="GO:0042803">
    <property type="term" value="F:protein homodimerization activity"/>
    <property type="evidence" value="ECO:0007669"/>
    <property type="project" value="UniProtKB-UniRule"/>
</dbReference>
<dbReference type="Pfam" id="PF00903">
    <property type="entry name" value="Glyoxalase"/>
    <property type="match status" value="1"/>
</dbReference>
<proteinExistence type="predicted"/>
<protein>
    <recommendedName>
        <fullName evidence="1">Phenazine antibiotic resistance protein</fullName>
    </recommendedName>
</protein>
<dbReference type="Gene3D" id="3.30.720.110">
    <property type="match status" value="1"/>
</dbReference>
<comment type="function">
    <text evidence="1">Required for resistance to the phenazine antibiotic.</text>
</comment>
<reference evidence="3 4" key="1">
    <citation type="submission" date="2017-10" db="EMBL/GenBank/DDBJ databases">
        <title>Draft genome of two endophytic bacteria isolated from 'guarana' Paullinia cupana (Mart.) Ducke.</title>
        <authorList>
            <person name="Siqueira K.A."/>
            <person name="Liotti R.G."/>
            <person name="Mendes T.A."/>
            <person name="Soares M.A."/>
        </authorList>
    </citation>
    <scope>NUCLEOTIDE SEQUENCE [LARGE SCALE GENOMIC DNA]</scope>
    <source>
        <strain evidence="3 4">342</strain>
    </source>
</reference>
<keyword evidence="4" id="KW-1185">Reference proteome</keyword>
<accession>A0A2S9I9E3</accession>
<name>A0A2S9I9E3_9GAMM</name>
<dbReference type="GO" id="GO:0046677">
    <property type="term" value="P:response to antibiotic"/>
    <property type="evidence" value="ECO:0007669"/>
    <property type="project" value="UniProtKB-UniRule"/>
</dbReference>
<dbReference type="SUPFAM" id="SSF54593">
    <property type="entry name" value="Glyoxalase/Bleomycin resistance protein/Dihydroxybiphenyl dioxygenase"/>
    <property type="match status" value="1"/>
</dbReference>
<organism evidence="3 4">
    <name type="scientific">Pantoea coffeiphila</name>
    <dbReference type="NCBI Taxonomy" id="1465635"/>
    <lineage>
        <taxon>Bacteria</taxon>
        <taxon>Pseudomonadati</taxon>
        <taxon>Pseudomonadota</taxon>
        <taxon>Gammaproteobacteria</taxon>
        <taxon>Enterobacterales</taxon>
        <taxon>Erwiniaceae</taxon>
        <taxon>Pantoea</taxon>
    </lineage>
</organism>
<dbReference type="PANTHER" id="PTHR36503:SF1">
    <property type="entry name" value="BLR2520 PROTEIN"/>
    <property type="match status" value="1"/>
</dbReference>
<dbReference type="PROSITE" id="PS51819">
    <property type="entry name" value="VOC"/>
    <property type="match status" value="1"/>
</dbReference>
<dbReference type="InterPro" id="IPR004360">
    <property type="entry name" value="Glyas_Fos-R_dOase_dom"/>
</dbReference>
<dbReference type="OrthoDB" id="9806945at2"/>
<dbReference type="Proteomes" id="UP000239181">
    <property type="component" value="Unassembled WGS sequence"/>
</dbReference>
<dbReference type="Gene3D" id="3.30.720.120">
    <property type="match status" value="1"/>
</dbReference>
<dbReference type="PANTHER" id="PTHR36503">
    <property type="entry name" value="BLR2520 PROTEIN"/>
    <property type="match status" value="1"/>
</dbReference>
<dbReference type="InterPro" id="IPR029068">
    <property type="entry name" value="Glyas_Bleomycin-R_OHBP_Dase"/>
</dbReference>
<dbReference type="AlphaFoldDB" id="A0A2S9I9E3"/>
<evidence type="ECO:0000313" key="4">
    <source>
        <dbReference type="Proteomes" id="UP000239181"/>
    </source>
</evidence>
<evidence type="ECO:0000259" key="2">
    <source>
        <dbReference type="PROSITE" id="PS51819"/>
    </source>
</evidence>
<comment type="subunit">
    <text evidence="1">Homodimer.</text>
</comment>
<feature type="domain" description="VOC" evidence="2">
    <location>
        <begin position="3"/>
        <end position="119"/>
    </location>
</feature>
<keyword evidence="1" id="KW-0046">Antibiotic resistance</keyword>
<comment type="caution">
    <text evidence="3">The sequence shown here is derived from an EMBL/GenBank/DDBJ whole genome shotgun (WGS) entry which is preliminary data.</text>
</comment>
<dbReference type="PIRSF" id="PIRSF039020">
    <property type="entry name" value="EhpR"/>
    <property type="match status" value="1"/>
</dbReference>
<gene>
    <name evidence="3" type="ORF">CQW29_15865</name>
</gene>
<dbReference type="RefSeq" id="WP_105593708.1">
    <property type="nucleotide sequence ID" value="NZ_JAFBFW010000001.1"/>
</dbReference>
<evidence type="ECO:0000313" key="3">
    <source>
        <dbReference type="EMBL" id="PRD14344.1"/>
    </source>
</evidence>